<reference evidence="3" key="2">
    <citation type="submission" date="2016-04" db="EMBL/GenBank/DDBJ databases">
        <title>Planomonospora sphaerica JCM9374 whole genome shotgun sequence.</title>
        <authorList>
            <person name="Suzuki T."/>
            <person name="Dohra H."/>
            <person name="Kodani S."/>
        </authorList>
    </citation>
    <scope>NUCLEOTIDE SEQUENCE [LARGE SCALE GENOMIC DNA]</scope>
    <source>
        <strain evidence="3">JCM 9374</strain>
    </source>
</reference>
<organism evidence="2 3">
    <name type="scientific">Planomonospora sphaerica</name>
    <dbReference type="NCBI Taxonomy" id="161355"/>
    <lineage>
        <taxon>Bacteria</taxon>
        <taxon>Bacillati</taxon>
        <taxon>Actinomycetota</taxon>
        <taxon>Actinomycetes</taxon>
        <taxon>Streptosporangiales</taxon>
        <taxon>Streptosporangiaceae</taxon>
        <taxon>Planomonospora</taxon>
    </lineage>
</organism>
<dbReference type="AlphaFoldDB" id="A0A171DIY0"/>
<sequence length="657" mass="72393">MSEDGALLETRIAERAGVSVDDVRAVFASYGVPLVTPPARSRTLRLHRLRVAGVRTGSVYPGPFDTSLRFSEGLTGLVAANLRGKTSVLELVTWCLRGSPREPIGVRHWLRELDLDVEVAGQPMGFRLNLAEEKIISAVVLAGPDIAALESVRKPDAARHIAPVLRASNSDSYNEQVQALMMDRLDLHPLVNSFQQTGTQTHGWPVYFGAIYLPAGRDRALLGDHLMSGLPGRLLQVFLDLPSAAALTRVKTAADVLTARRKAHQAADKAAREKRNDERRQIEEDLRQARERLAAVTETEPDEQESLTDLADGALRLARTMADTQDVWDELMQAHRRARAQRQHDAKRLNDVTESATARVLFHGLDPRACPRCDQLIASDRRRQEREAHACAVCARPVPGDDDTPEEIIAEAKQRLEDSTAAEKTAKDALEAAEAELKRLSDGLTLAQERLRRAEFAAQAPARVNAREDVLRLEGALSVFPELPPFKEDPAETTALKILKAGVRILEDDHESAAETLFADLNREIGDLGRRFGIDSLESVKINRAAHLEVTKGGDRPKPFGDQSAGERLRLRIAVVIALLRVGAAHNVSTHPGLLLIDSPKAEEVQDLDIHMLLGELSKLASEKHLQVLITTRDFALAHEVLPPQNIIEARDGMPLW</sequence>
<dbReference type="SUPFAM" id="SSF52540">
    <property type="entry name" value="P-loop containing nucleoside triphosphate hydrolases"/>
    <property type="match status" value="1"/>
</dbReference>
<reference evidence="2 3" key="1">
    <citation type="journal article" date="2016" name="Genome Announc.">
        <title>Draft Genome Sequence of Planomonospora sphaerica JCM9374, a Rare Actinomycete.</title>
        <authorList>
            <person name="Dohra H."/>
            <person name="Suzuki T."/>
            <person name="Inoue Y."/>
            <person name="Kodani S."/>
        </authorList>
    </citation>
    <scope>NUCLEOTIDE SEQUENCE [LARGE SCALE GENOMIC DNA]</scope>
    <source>
        <strain evidence="2 3">JCM 9374</strain>
    </source>
</reference>
<evidence type="ECO:0000313" key="2">
    <source>
        <dbReference type="EMBL" id="GAT68826.1"/>
    </source>
</evidence>
<keyword evidence="2" id="KW-0547">Nucleotide-binding</keyword>
<feature type="coiled-coil region" evidence="1">
    <location>
        <begin position="409"/>
        <end position="450"/>
    </location>
</feature>
<name>A0A171DIY0_9ACTN</name>
<feature type="coiled-coil region" evidence="1">
    <location>
        <begin position="272"/>
        <end position="299"/>
    </location>
</feature>
<dbReference type="EMBL" id="BDCX01000011">
    <property type="protein sequence ID" value="GAT68826.1"/>
    <property type="molecule type" value="Genomic_DNA"/>
</dbReference>
<proteinExistence type="predicted"/>
<gene>
    <name evidence="2" type="ORF">PS9374_04491</name>
</gene>
<dbReference type="RefSeq" id="WP_153054405.1">
    <property type="nucleotide sequence ID" value="NZ_BDCX01000011.1"/>
</dbReference>
<accession>A0A171DIY0</accession>
<comment type="caution">
    <text evidence="2">The sequence shown here is derived from an EMBL/GenBank/DDBJ whole genome shotgun (WGS) entry which is preliminary data.</text>
</comment>
<protein>
    <submittedName>
        <fullName evidence="2">Large ATP-binding protein</fullName>
    </submittedName>
</protein>
<dbReference type="OrthoDB" id="4773646at2"/>
<keyword evidence="2" id="KW-0067">ATP-binding</keyword>
<dbReference type="InterPro" id="IPR027417">
    <property type="entry name" value="P-loop_NTPase"/>
</dbReference>
<evidence type="ECO:0000313" key="3">
    <source>
        <dbReference type="Proteomes" id="UP000077701"/>
    </source>
</evidence>
<dbReference type="GO" id="GO:0005524">
    <property type="term" value="F:ATP binding"/>
    <property type="evidence" value="ECO:0007669"/>
    <property type="project" value="UniProtKB-KW"/>
</dbReference>
<dbReference type="Gene3D" id="3.40.50.300">
    <property type="entry name" value="P-loop containing nucleotide triphosphate hydrolases"/>
    <property type="match status" value="1"/>
</dbReference>
<dbReference type="STRING" id="161355.PS9374_04491"/>
<keyword evidence="3" id="KW-1185">Reference proteome</keyword>
<keyword evidence="1" id="KW-0175">Coiled coil</keyword>
<dbReference type="Proteomes" id="UP000077701">
    <property type="component" value="Unassembled WGS sequence"/>
</dbReference>
<evidence type="ECO:0000256" key="1">
    <source>
        <dbReference type="SAM" id="Coils"/>
    </source>
</evidence>